<reference evidence="4 5" key="1">
    <citation type="journal article" date="2018" name="ACS Chem. Biol.">
        <title>Ketoreductase domain dysfunction expands chemodiversity: malyngamide biosynthesis in the cyanobacterium Okeania hirsuta.</title>
        <authorList>
            <person name="Moss N.A."/>
            <person name="Leao T."/>
            <person name="Rankin M."/>
            <person name="McCullough T.M."/>
            <person name="Qu P."/>
            <person name="Korobeynikov A."/>
            <person name="Smith J.L."/>
            <person name="Gerwick L."/>
            <person name="Gerwick W.H."/>
        </authorList>
    </citation>
    <scope>NUCLEOTIDE SEQUENCE [LARGE SCALE GENOMIC DNA]</scope>
    <source>
        <strain evidence="4 5">PAB10Feb10-1</strain>
    </source>
</reference>
<dbReference type="EC" id="2.7.7.9" evidence="2"/>
<comment type="caution">
    <text evidence="4">The sequence shown here is derived from an EMBL/GenBank/DDBJ whole genome shotgun (WGS) entry which is preliminary data.</text>
</comment>
<keyword evidence="2" id="KW-0460">Magnesium</keyword>
<evidence type="ECO:0000259" key="3">
    <source>
        <dbReference type="Pfam" id="PF00483"/>
    </source>
</evidence>
<dbReference type="InterPro" id="IPR037538">
    <property type="entry name" value="CugP_cyano"/>
</dbReference>
<keyword evidence="2" id="KW-0479">Metal-binding</keyword>
<proteinExistence type="inferred from homology"/>
<dbReference type="CDD" id="cd04181">
    <property type="entry name" value="NTP_transferase"/>
    <property type="match status" value="1"/>
</dbReference>
<dbReference type="OrthoDB" id="9803871at2"/>
<keyword evidence="2" id="KW-0548">Nucleotidyltransferase</keyword>
<dbReference type="Pfam" id="PF00483">
    <property type="entry name" value="NTP_transferase"/>
    <property type="match status" value="1"/>
</dbReference>
<dbReference type="GO" id="GO:0006011">
    <property type="term" value="P:UDP-alpha-D-glucose metabolic process"/>
    <property type="evidence" value="ECO:0007669"/>
    <property type="project" value="UniProtKB-UniRule"/>
</dbReference>
<comment type="cofactor">
    <cofactor evidence="2">
        <name>Mg(2+)</name>
        <dbReference type="ChEBI" id="CHEBI:18420"/>
    </cofactor>
</comment>
<evidence type="ECO:0000256" key="2">
    <source>
        <dbReference type="HAMAP-Rule" id="MF_02085"/>
    </source>
</evidence>
<dbReference type="InterPro" id="IPR050486">
    <property type="entry name" value="Mannose-1P_guanyltransferase"/>
</dbReference>
<sequence>MKAMILAAGKGTRVRPITYRIPKPMIPILQKPVMEFLVELLRQHGVNQIMVNVSHLAKEIEDYFRDGQKFGVDIAYSFEGRIEDGNLIGEALGSAGGMRRIQDFYPYFDDTFIVLCGDALIDLDLTAALKWHKEKGSMATVIMKSIPREQVSSYGVVVTDETGRIQSFQEKPKVEEALSTDINTGIYIFEPEVLDYIPSGVEFDIGSQLFPKLVEIGAPFYGVAMDFEWVDIGKVPDYWRAINDVLMGQVKNVSIPGKEVFPGIYTGLNVAVNWDKVDIQGPVYIGGMTRIEDGAKIVGPSMIGPNCWICSGATVNSSVIFEYSRLGPGIRLIDKLVFGRYCVDKTGASIDVQAAALDWLITDTRHPDPPQEHIDIKDFLQENGG</sequence>
<comment type="similarity">
    <text evidence="2">Belongs to the CugP-type UDP-glucose pyrophosphorylase family.</text>
</comment>
<dbReference type="HAMAP" id="MF_02085">
    <property type="entry name" value="CugP_cyano"/>
    <property type="match status" value="1"/>
</dbReference>
<gene>
    <name evidence="2" type="primary">cugP</name>
    <name evidence="4" type="ORF">D5R40_08965</name>
</gene>
<evidence type="ECO:0000256" key="1">
    <source>
        <dbReference type="ARBA" id="ARBA00022679"/>
    </source>
</evidence>
<dbReference type="InterPro" id="IPR029044">
    <property type="entry name" value="Nucleotide-diphossugar_trans"/>
</dbReference>
<dbReference type="GO" id="GO:0003983">
    <property type="term" value="F:UTP:glucose-1-phosphate uridylyltransferase activity"/>
    <property type="evidence" value="ECO:0007669"/>
    <property type="project" value="UniProtKB-UniRule"/>
</dbReference>
<dbReference type="Proteomes" id="UP000269154">
    <property type="component" value="Unassembled WGS sequence"/>
</dbReference>
<protein>
    <recommendedName>
        <fullName evidence="2">UTP--glucose-1-phosphate uridylyltransferase</fullName>
        <ecNumber evidence="2">2.7.7.9</ecNumber>
    </recommendedName>
    <alternativeName>
        <fullName evidence="2">Cyanobacterial UDP-glucose pyrophosphorylase</fullName>
    </alternativeName>
    <alternativeName>
        <fullName evidence="2">UDP-glucose pyrophosphorylase</fullName>
        <shortName evidence="2">UDP-Glc PPase</shortName>
    </alternativeName>
</protein>
<dbReference type="SUPFAM" id="SSF53448">
    <property type="entry name" value="Nucleotide-diphospho-sugar transferases"/>
    <property type="match status" value="1"/>
</dbReference>
<dbReference type="PANTHER" id="PTHR22572">
    <property type="entry name" value="SUGAR-1-PHOSPHATE GUANYL TRANSFERASE"/>
    <property type="match status" value="1"/>
</dbReference>
<dbReference type="Gene3D" id="2.160.10.10">
    <property type="entry name" value="Hexapeptide repeat proteins"/>
    <property type="match status" value="1"/>
</dbReference>
<dbReference type="GO" id="GO:0000287">
    <property type="term" value="F:magnesium ion binding"/>
    <property type="evidence" value="ECO:0007669"/>
    <property type="project" value="UniProtKB-UniRule"/>
</dbReference>
<comment type="catalytic activity">
    <reaction evidence="2">
        <text>alpha-D-glucose 1-phosphate + UTP + H(+) = UDP-alpha-D-glucose + diphosphate</text>
        <dbReference type="Rhea" id="RHEA:19889"/>
        <dbReference type="ChEBI" id="CHEBI:15378"/>
        <dbReference type="ChEBI" id="CHEBI:33019"/>
        <dbReference type="ChEBI" id="CHEBI:46398"/>
        <dbReference type="ChEBI" id="CHEBI:58601"/>
        <dbReference type="ChEBI" id="CHEBI:58885"/>
        <dbReference type="EC" id="2.7.7.9"/>
    </reaction>
</comment>
<keyword evidence="1 2" id="KW-0808">Transferase</keyword>
<feature type="domain" description="Nucleotidyl transferase" evidence="3">
    <location>
        <begin position="2"/>
        <end position="246"/>
    </location>
</feature>
<dbReference type="GO" id="GO:0002134">
    <property type="term" value="F:UTP binding"/>
    <property type="evidence" value="ECO:0007669"/>
    <property type="project" value="UniProtKB-UniRule"/>
</dbReference>
<name>A0A3N6PG20_9CYAN</name>
<dbReference type="EMBL" id="RCBY01000036">
    <property type="protein sequence ID" value="RQH47239.1"/>
    <property type="molecule type" value="Genomic_DNA"/>
</dbReference>
<feature type="binding site" evidence="2">
    <location>
        <position position="118"/>
    </location>
    <ligand>
        <name>Mg(2+)</name>
        <dbReference type="ChEBI" id="CHEBI:18420"/>
    </ligand>
</feature>
<dbReference type="InterPro" id="IPR005835">
    <property type="entry name" value="NTP_transferase_dom"/>
</dbReference>
<dbReference type="AlphaFoldDB" id="A0A3N6PG20"/>
<evidence type="ECO:0000313" key="4">
    <source>
        <dbReference type="EMBL" id="RQH47239.1"/>
    </source>
</evidence>
<dbReference type="FunFam" id="3.90.550.10:FF:000013">
    <property type="entry name" value="mannose-1-phosphate guanyltransferase beta"/>
    <property type="match status" value="1"/>
</dbReference>
<keyword evidence="5" id="KW-1185">Reference proteome</keyword>
<dbReference type="RefSeq" id="WP_124145001.1">
    <property type="nucleotide sequence ID" value="NZ_CAWOKI010000062.1"/>
</dbReference>
<comment type="function">
    <text evidence="2">Catalyzes the formation of UDP-glucose, from UTP and glucose 1-phosphate.</text>
</comment>
<organism evidence="4 5">
    <name type="scientific">Okeania hirsuta</name>
    <dbReference type="NCBI Taxonomy" id="1458930"/>
    <lineage>
        <taxon>Bacteria</taxon>
        <taxon>Bacillati</taxon>
        <taxon>Cyanobacteriota</taxon>
        <taxon>Cyanophyceae</taxon>
        <taxon>Oscillatoriophycideae</taxon>
        <taxon>Oscillatoriales</taxon>
        <taxon>Microcoleaceae</taxon>
        <taxon>Okeania</taxon>
    </lineage>
</organism>
<accession>A0A3N6PG20</accession>
<evidence type="ECO:0000313" key="5">
    <source>
        <dbReference type="Proteomes" id="UP000269154"/>
    </source>
</evidence>
<dbReference type="Gene3D" id="3.90.550.10">
    <property type="entry name" value="Spore Coat Polysaccharide Biosynthesis Protein SpsA, Chain A"/>
    <property type="match status" value="1"/>
</dbReference>